<accession>A0A7G1P497</accession>
<feature type="domain" description="HTH araC/xylS-type" evidence="4">
    <location>
        <begin position="212"/>
        <end position="313"/>
    </location>
</feature>
<dbReference type="EMBL" id="AP023440">
    <property type="protein sequence ID" value="BCL28627.1"/>
    <property type="molecule type" value="Genomic_DNA"/>
</dbReference>
<evidence type="ECO:0000256" key="2">
    <source>
        <dbReference type="ARBA" id="ARBA00023125"/>
    </source>
</evidence>
<evidence type="ECO:0000313" key="6">
    <source>
        <dbReference type="Proteomes" id="UP000516444"/>
    </source>
</evidence>
<dbReference type="Gene3D" id="1.10.10.60">
    <property type="entry name" value="Homeodomain-like"/>
    <property type="match status" value="1"/>
</dbReference>
<dbReference type="SMART" id="SM00342">
    <property type="entry name" value="HTH_ARAC"/>
    <property type="match status" value="1"/>
</dbReference>
<dbReference type="Pfam" id="PF14525">
    <property type="entry name" value="AraC_binding_2"/>
    <property type="match status" value="1"/>
</dbReference>
<dbReference type="OrthoDB" id="9799345at2"/>
<dbReference type="InterPro" id="IPR009057">
    <property type="entry name" value="Homeodomain-like_sf"/>
</dbReference>
<dbReference type="SUPFAM" id="SSF46689">
    <property type="entry name" value="Homeodomain-like"/>
    <property type="match status" value="1"/>
</dbReference>
<dbReference type="GO" id="GO:0043565">
    <property type="term" value="F:sequence-specific DNA binding"/>
    <property type="evidence" value="ECO:0007669"/>
    <property type="project" value="InterPro"/>
</dbReference>
<keyword evidence="2" id="KW-0238">DNA-binding</keyword>
<name>A0A7G1P497_9ACTN</name>
<dbReference type="InterPro" id="IPR035418">
    <property type="entry name" value="AraC-bd_2"/>
</dbReference>
<organism evidence="5 6">
    <name type="scientific">Streptomyces aurantiacus</name>
    <dbReference type="NCBI Taxonomy" id="47760"/>
    <lineage>
        <taxon>Bacteria</taxon>
        <taxon>Bacillati</taxon>
        <taxon>Actinomycetota</taxon>
        <taxon>Actinomycetes</taxon>
        <taxon>Kitasatosporales</taxon>
        <taxon>Streptomycetaceae</taxon>
        <taxon>Streptomyces</taxon>
        <taxon>Streptomyces aurantiacus group</taxon>
    </lineage>
</organism>
<keyword evidence="6" id="KW-1185">Reference proteome</keyword>
<sequence length="315" mass="34102">MVGAVRIPRAHRFATAQIEPDRQVELWERHNAESLIALVCRPPVNRSFAAVEVNLQLERVHLARVRGTRHVVERSAELVEAKPTEAIAVYMTITGEAVFEQDGHRQVLRPGQLLVCDADRPFLRGFGRGLEELAVKVPRSEFSALTGLATVPTPVVVDAGPGENAHGRALARLAARAVRRDRPVPADEQAVVELVAVLAASDHVGLPVAHRVSARTFIEEHITDPTLRAADIASGTGISERHLSRLFAAAGTSVPGHILSRRLDAAYSMLTCDPARGLRTSDVAARCGFTSVAYFSRTFRERFGVTAGEIRAGSA</sequence>
<dbReference type="GO" id="GO:0003700">
    <property type="term" value="F:DNA-binding transcription factor activity"/>
    <property type="evidence" value="ECO:0007669"/>
    <property type="project" value="InterPro"/>
</dbReference>
<dbReference type="InterPro" id="IPR050204">
    <property type="entry name" value="AraC_XylS_family_regulators"/>
</dbReference>
<keyword evidence="3" id="KW-0804">Transcription</keyword>
<protein>
    <submittedName>
        <fullName evidence="5">AraC family transcriptional regulator</fullName>
    </submittedName>
</protein>
<dbReference type="PROSITE" id="PS01124">
    <property type="entry name" value="HTH_ARAC_FAMILY_2"/>
    <property type="match status" value="1"/>
</dbReference>
<evidence type="ECO:0000256" key="3">
    <source>
        <dbReference type="ARBA" id="ARBA00023163"/>
    </source>
</evidence>
<dbReference type="InterPro" id="IPR018060">
    <property type="entry name" value="HTH_AraC"/>
</dbReference>
<evidence type="ECO:0000256" key="1">
    <source>
        <dbReference type="ARBA" id="ARBA00023015"/>
    </source>
</evidence>
<dbReference type="Proteomes" id="UP000516444">
    <property type="component" value="Chromosome"/>
</dbReference>
<dbReference type="RefSeq" id="WP_055511272.1">
    <property type="nucleotide sequence ID" value="NZ_AP023440.1"/>
</dbReference>
<evidence type="ECO:0000259" key="4">
    <source>
        <dbReference type="PROSITE" id="PS01124"/>
    </source>
</evidence>
<dbReference type="KEGG" id="sgm:GCM10017557_34860"/>
<dbReference type="InterPro" id="IPR020449">
    <property type="entry name" value="Tscrpt_reg_AraC-type_HTH"/>
</dbReference>
<reference evidence="5 6" key="1">
    <citation type="journal article" date="2014" name="Int. J. Syst. Evol. Microbiol.">
        <title>Complete genome sequence of Corynebacterium casei LMG S-19264T (=DSM 44701T), isolated from a smear-ripened cheese.</title>
        <authorList>
            <consortium name="US DOE Joint Genome Institute (JGI-PGF)"/>
            <person name="Walter F."/>
            <person name="Albersmeier A."/>
            <person name="Kalinowski J."/>
            <person name="Ruckert C."/>
        </authorList>
    </citation>
    <scope>NUCLEOTIDE SEQUENCE [LARGE SCALE GENOMIC DNA]</scope>
    <source>
        <strain evidence="5 6">JCM 4677</strain>
    </source>
</reference>
<proteinExistence type="predicted"/>
<dbReference type="AlphaFoldDB" id="A0A7G1P497"/>
<dbReference type="PRINTS" id="PR00032">
    <property type="entry name" value="HTHARAC"/>
</dbReference>
<evidence type="ECO:0000313" key="5">
    <source>
        <dbReference type="EMBL" id="BCL28627.1"/>
    </source>
</evidence>
<dbReference type="PANTHER" id="PTHR46796:SF6">
    <property type="entry name" value="ARAC SUBFAMILY"/>
    <property type="match status" value="1"/>
</dbReference>
<dbReference type="Pfam" id="PF12833">
    <property type="entry name" value="HTH_18"/>
    <property type="match status" value="1"/>
</dbReference>
<keyword evidence="1" id="KW-0805">Transcription regulation</keyword>
<gene>
    <name evidence="5" type="ORF">GCM10017557_34860</name>
</gene>
<dbReference type="PANTHER" id="PTHR46796">
    <property type="entry name" value="HTH-TYPE TRANSCRIPTIONAL ACTIVATOR RHAS-RELATED"/>
    <property type="match status" value="1"/>
</dbReference>